<comment type="caution">
    <text evidence="2">The sequence shown here is derived from an EMBL/GenBank/DDBJ whole genome shotgun (WGS) entry which is preliminary data.</text>
</comment>
<dbReference type="SUPFAM" id="SSF48056">
    <property type="entry name" value="Di-copper centre-containing domain"/>
    <property type="match status" value="1"/>
</dbReference>
<dbReference type="Proteomes" id="UP000193689">
    <property type="component" value="Unassembled WGS sequence"/>
</dbReference>
<gene>
    <name evidence="2" type="ORF">BCR38DRAFT_344148</name>
</gene>
<dbReference type="Pfam" id="PF00264">
    <property type="entry name" value="Tyrosinase"/>
    <property type="match status" value="1"/>
</dbReference>
<dbReference type="GO" id="GO:0016491">
    <property type="term" value="F:oxidoreductase activity"/>
    <property type="evidence" value="ECO:0007669"/>
    <property type="project" value="InterPro"/>
</dbReference>
<keyword evidence="3" id="KW-1185">Reference proteome</keyword>
<dbReference type="InterPro" id="IPR008922">
    <property type="entry name" value="Di-copper_centre_dom_sf"/>
</dbReference>
<dbReference type="InterPro" id="IPR002227">
    <property type="entry name" value="Tyrosinase_Cu-bd"/>
</dbReference>
<proteinExistence type="predicted"/>
<dbReference type="AlphaFoldDB" id="A0A1Y2DW02"/>
<protein>
    <recommendedName>
        <fullName evidence="1">Tyrosinase copper-binding domain-containing protein</fullName>
    </recommendedName>
</protein>
<reference evidence="2 3" key="1">
    <citation type="submission" date="2016-07" db="EMBL/GenBank/DDBJ databases">
        <title>Pervasive Adenine N6-methylation of Active Genes in Fungi.</title>
        <authorList>
            <consortium name="DOE Joint Genome Institute"/>
            <person name="Mondo S.J."/>
            <person name="Dannebaum R.O."/>
            <person name="Kuo R.C."/>
            <person name="Labutti K."/>
            <person name="Haridas S."/>
            <person name="Kuo A."/>
            <person name="Salamov A."/>
            <person name="Ahrendt S.R."/>
            <person name="Lipzen A."/>
            <person name="Sullivan W."/>
            <person name="Andreopoulos W.B."/>
            <person name="Clum A."/>
            <person name="Lindquist E."/>
            <person name="Daum C."/>
            <person name="Ramamoorthy G.K."/>
            <person name="Gryganskyi A."/>
            <person name="Culley D."/>
            <person name="Magnuson J.K."/>
            <person name="James T.Y."/>
            <person name="O'Malley M.A."/>
            <person name="Stajich J.E."/>
            <person name="Spatafora J.W."/>
            <person name="Visel A."/>
            <person name="Grigoriev I.V."/>
        </authorList>
    </citation>
    <scope>NUCLEOTIDE SEQUENCE [LARGE SCALE GENOMIC DNA]</scope>
    <source>
        <strain evidence="2 3">CBS 129021</strain>
    </source>
</reference>
<feature type="non-terminal residue" evidence="2">
    <location>
        <position position="1"/>
    </location>
</feature>
<dbReference type="Gene3D" id="1.10.1280.10">
    <property type="entry name" value="Di-copper center containing domain from catechol oxidase"/>
    <property type="match status" value="1"/>
</dbReference>
<dbReference type="GeneID" id="63772295"/>
<feature type="domain" description="Tyrosinase copper-binding" evidence="1">
    <location>
        <begin position="5"/>
        <end position="97"/>
    </location>
</feature>
<evidence type="ECO:0000313" key="2">
    <source>
        <dbReference type="EMBL" id="ORY63470.1"/>
    </source>
</evidence>
<name>A0A1Y2DW02_9PEZI</name>
<accession>A0A1Y2DW02</accession>
<dbReference type="OrthoDB" id="6132182at2759"/>
<dbReference type="EMBL" id="MCFJ01000008">
    <property type="protein sequence ID" value="ORY63470.1"/>
    <property type="molecule type" value="Genomic_DNA"/>
</dbReference>
<evidence type="ECO:0000313" key="3">
    <source>
        <dbReference type="Proteomes" id="UP000193689"/>
    </source>
</evidence>
<dbReference type="STRING" id="1141098.A0A1Y2DW02"/>
<dbReference type="InParanoid" id="A0A1Y2DW02"/>
<evidence type="ECO:0000259" key="1">
    <source>
        <dbReference type="Pfam" id="PF00264"/>
    </source>
</evidence>
<sequence length="119" mass="13519">DGVQGYNSRGLERDVSPALRIRYANYSTGLNLLLKSHITTYRTLPERFPNIVEIGPHGRIRCTINGDPGGDLFTSPANLAVWVHHSMMDRLYTYWQALDPKKRHTDFNTGTYGPYHTGQ</sequence>
<organism evidence="2 3">
    <name type="scientific">Pseudomassariella vexata</name>
    <dbReference type="NCBI Taxonomy" id="1141098"/>
    <lineage>
        <taxon>Eukaryota</taxon>
        <taxon>Fungi</taxon>
        <taxon>Dikarya</taxon>
        <taxon>Ascomycota</taxon>
        <taxon>Pezizomycotina</taxon>
        <taxon>Sordariomycetes</taxon>
        <taxon>Xylariomycetidae</taxon>
        <taxon>Amphisphaeriales</taxon>
        <taxon>Pseudomassariaceae</taxon>
        <taxon>Pseudomassariella</taxon>
    </lineage>
</organism>
<dbReference type="RefSeq" id="XP_040715127.1">
    <property type="nucleotide sequence ID" value="XM_040856083.1"/>
</dbReference>